<dbReference type="EMBL" id="BPQB01000128">
    <property type="protein sequence ID" value="GJE99981.1"/>
    <property type="molecule type" value="Genomic_DNA"/>
</dbReference>
<gene>
    <name evidence="2" type="ORF">PsYK624_162580</name>
</gene>
<dbReference type="OrthoDB" id="3167181at2759"/>
<feature type="chain" id="PRO_5040114060" description="DOMON domain-containing protein" evidence="1">
    <location>
        <begin position="23"/>
        <end position="198"/>
    </location>
</feature>
<keyword evidence="1" id="KW-0732">Signal</keyword>
<keyword evidence="3" id="KW-1185">Reference proteome</keyword>
<dbReference type="AlphaFoldDB" id="A0A9P3GRS1"/>
<name>A0A9P3GRS1_9APHY</name>
<evidence type="ECO:0000256" key="1">
    <source>
        <dbReference type="SAM" id="SignalP"/>
    </source>
</evidence>
<accession>A0A9P3GRS1</accession>
<comment type="caution">
    <text evidence="2">The sequence shown here is derived from an EMBL/GenBank/DDBJ whole genome shotgun (WGS) entry which is preliminary data.</text>
</comment>
<sequence length="198" mass="20592">MFMRSVPLFLAVLGLHAFTAEAVPTSRPSSIRGSSVTYSGRVEITFINGTHIGFLNNTDNGFPNVDVAGTPNTDLEVKLSVGGTGPFDLLATNPAWVGSAFIGGGTDGTLSADSLVIVPLSNTTLTAPGSPPTAEGASAIWGFDTQTAALTPLWTNPDGSHIAPIIGWHKESNLLFFTGDESNIDGKNNIAVDFSLTE</sequence>
<protein>
    <recommendedName>
        <fullName evidence="4">DOMON domain-containing protein</fullName>
    </recommendedName>
</protein>
<reference evidence="2 3" key="1">
    <citation type="submission" date="2021-08" db="EMBL/GenBank/DDBJ databases">
        <title>Draft Genome Sequence of Phanerochaete sordida strain YK-624.</title>
        <authorList>
            <person name="Mori T."/>
            <person name="Dohra H."/>
            <person name="Suzuki T."/>
            <person name="Kawagishi H."/>
            <person name="Hirai H."/>
        </authorList>
    </citation>
    <scope>NUCLEOTIDE SEQUENCE [LARGE SCALE GENOMIC DNA]</scope>
    <source>
        <strain evidence="2 3">YK-624</strain>
    </source>
</reference>
<dbReference type="Proteomes" id="UP000703269">
    <property type="component" value="Unassembled WGS sequence"/>
</dbReference>
<proteinExistence type="predicted"/>
<evidence type="ECO:0000313" key="3">
    <source>
        <dbReference type="Proteomes" id="UP000703269"/>
    </source>
</evidence>
<evidence type="ECO:0000313" key="2">
    <source>
        <dbReference type="EMBL" id="GJE99981.1"/>
    </source>
</evidence>
<feature type="signal peptide" evidence="1">
    <location>
        <begin position="1"/>
        <end position="22"/>
    </location>
</feature>
<evidence type="ECO:0008006" key="4">
    <source>
        <dbReference type="Google" id="ProtNLM"/>
    </source>
</evidence>
<organism evidence="2 3">
    <name type="scientific">Phanerochaete sordida</name>
    <dbReference type="NCBI Taxonomy" id="48140"/>
    <lineage>
        <taxon>Eukaryota</taxon>
        <taxon>Fungi</taxon>
        <taxon>Dikarya</taxon>
        <taxon>Basidiomycota</taxon>
        <taxon>Agaricomycotina</taxon>
        <taxon>Agaricomycetes</taxon>
        <taxon>Polyporales</taxon>
        <taxon>Phanerochaetaceae</taxon>
        <taxon>Phanerochaete</taxon>
    </lineage>
</organism>